<dbReference type="PANTHER" id="PTHR41774">
    <property type="match status" value="1"/>
</dbReference>
<dbReference type="PANTHER" id="PTHR41774:SF1">
    <property type="entry name" value="NGG1P INTERACTING FACTOR NIF3"/>
    <property type="match status" value="1"/>
</dbReference>
<dbReference type="EMBL" id="UOFI01000184">
    <property type="protein sequence ID" value="VAW69960.1"/>
    <property type="molecule type" value="Genomic_DNA"/>
</dbReference>
<organism evidence="1">
    <name type="scientific">hydrothermal vent metagenome</name>
    <dbReference type="NCBI Taxonomy" id="652676"/>
    <lineage>
        <taxon>unclassified sequences</taxon>
        <taxon>metagenomes</taxon>
        <taxon>ecological metagenomes</taxon>
    </lineage>
</organism>
<evidence type="ECO:0000313" key="1">
    <source>
        <dbReference type="EMBL" id="VAW69960.1"/>
    </source>
</evidence>
<dbReference type="Gene3D" id="3.30.70.120">
    <property type="match status" value="1"/>
</dbReference>
<reference evidence="1" key="1">
    <citation type="submission" date="2018-06" db="EMBL/GenBank/DDBJ databases">
        <authorList>
            <person name="Zhirakovskaya E."/>
        </authorList>
    </citation>
    <scope>NUCLEOTIDE SEQUENCE</scope>
</reference>
<dbReference type="InterPro" id="IPR036069">
    <property type="entry name" value="DUF34/NIF3_sf"/>
</dbReference>
<dbReference type="AlphaFoldDB" id="A0A3B0XZ37"/>
<dbReference type="InterPro" id="IPR015867">
    <property type="entry name" value="N-reg_PII/ATP_PRibTrfase_C"/>
</dbReference>
<gene>
    <name evidence="1" type="ORF">MNBD_GAMMA09-1573</name>
</gene>
<proteinExistence type="predicted"/>
<feature type="non-terminal residue" evidence="1">
    <location>
        <position position="65"/>
    </location>
</feature>
<name>A0A3B0XZ37_9ZZZZ</name>
<protein>
    <submittedName>
        <fullName evidence="1">Bsu YqfO NIF3/CutA domain</fullName>
    </submittedName>
</protein>
<sequence length="65" mass="7089">MYKICVYVPEKSVETVKQALFDAGAGRIGNYDSCCWQTEGTGQFRPLAGSNPAIGSQGKVEFVRE</sequence>
<accession>A0A3B0XZ37</accession>
<dbReference type="SUPFAM" id="SSF102705">
    <property type="entry name" value="NIF3 (NGG1p interacting factor 3)-like"/>
    <property type="match status" value="1"/>
</dbReference>